<dbReference type="InterPro" id="IPR051835">
    <property type="entry name" value="RAC1-GEF"/>
</dbReference>
<dbReference type="Gene3D" id="2.30.29.30">
    <property type="entry name" value="Pleckstrin-homology domain (PH domain)/Phosphotyrosine-binding domain (PTB)"/>
    <property type="match status" value="3"/>
</dbReference>
<organism evidence="4">
    <name type="scientific">Sus scrofa</name>
    <name type="common">Pig</name>
    <dbReference type="NCBI Taxonomy" id="9823"/>
    <lineage>
        <taxon>Eukaryota</taxon>
        <taxon>Metazoa</taxon>
        <taxon>Chordata</taxon>
        <taxon>Craniata</taxon>
        <taxon>Vertebrata</taxon>
        <taxon>Euteleostomi</taxon>
        <taxon>Mammalia</taxon>
        <taxon>Eutheria</taxon>
        <taxon>Laurasiatheria</taxon>
        <taxon>Artiodactyla</taxon>
        <taxon>Suina</taxon>
        <taxon>Suidae</taxon>
        <taxon>Sus</taxon>
    </lineage>
</organism>
<evidence type="ECO:0000313" key="5">
    <source>
        <dbReference type="VGNC" id="VGNC:95809"/>
    </source>
</evidence>
<accession>A0A287AYQ7</accession>
<evidence type="ECO:0000256" key="1">
    <source>
        <dbReference type="ARBA" id="ARBA00022658"/>
    </source>
</evidence>
<protein>
    <submittedName>
        <fullName evidence="4">FERM, ARHGEF and pleckstrin domain-containing protein 2 isoform X1</fullName>
    </submittedName>
</protein>
<keyword evidence="1" id="KW-0344">Guanine-nucleotide releasing factor</keyword>
<dbReference type="FunFam" id="3.10.20.90:FF:000040">
    <property type="entry name" value="FERM, RhoGEF and pleckstrin domain-containing protein"/>
    <property type="match status" value="1"/>
</dbReference>
<dbReference type="CDD" id="cd17190">
    <property type="entry name" value="FERM_F1_FARP2"/>
    <property type="match status" value="1"/>
</dbReference>
<dbReference type="PANTHER" id="PTHR45858">
    <property type="entry name" value="FERM DOMAIN CONTAINING PROTEIN"/>
    <property type="match status" value="1"/>
</dbReference>
<dbReference type="CDD" id="cd13193">
    <property type="entry name" value="FERM_C_FARP1-like"/>
    <property type="match status" value="1"/>
</dbReference>
<dbReference type="InterPro" id="IPR000299">
    <property type="entry name" value="FERM_domain"/>
</dbReference>
<dbReference type="CDD" id="cd14473">
    <property type="entry name" value="FERM_B-lobe"/>
    <property type="match status" value="1"/>
</dbReference>
<dbReference type="InterPro" id="IPR001849">
    <property type="entry name" value="PH_domain"/>
</dbReference>
<dbReference type="FunFam" id="1.20.80.10:FF:000005">
    <property type="entry name" value="FERM, RhoGEF and pleckstrin domain-containing protein 1"/>
    <property type="match status" value="1"/>
</dbReference>
<proteinExistence type="predicted"/>
<dbReference type="Bgee" id="ENSSSCG00000016368">
    <property type="expression patterns" value="Expressed in oocyte and 42 other cell types or tissues"/>
</dbReference>
<dbReference type="InterPro" id="IPR035899">
    <property type="entry name" value="DBL_dom_sf"/>
</dbReference>
<dbReference type="VGNC" id="VGNC:95809">
    <property type="gene designation" value="FARP2"/>
</dbReference>
<dbReference type="FunFam" id="2.30.29.30:FF:000046">
    <property type="entry name" value="FERM, RhoGEF and pleckstrin domain-containing protein 1"/>
    <property type="match status" value="1"/>
</dbReference>
<dbReference type="Pfam" id="PF09379">
    <property type="entry name" value="FERM_N"/>
    <property type="match status" value="1"/>
</dbReference>
<dbReference type="AlphaFoldDB" id="A0A287AYQ7"/>
<dbReference type="Gene3D" id="1.20.900.10">
    <property type="entry name" value="Dbl homology (DH) domain"/>
    <property type="match status" value="1"/>
</dbReference>
<dbReference type="SMART" id="SM00295">
    <property type="entry name" value="B41"/>
    <property type="match status" value="1"/>
</dbReference>
<dbReference type="Gene3D" id="3.10.20.90">
    <property type="entry name" value="Phosphatidylinositol 3-kinase Catalytic Subunit, Chain A, domain 1"/>
    <property type="match status" value="1"/>
</dbReference>
<evidence type="ECO:0000256" key="2">
    <source>
        <dbReference type="ARBA" id="ARBA00022737"/>
    </source>
</evidence>
<dbReference type="InterPro" id="IPR014352">
    <property type="entry name" value="FERM/acyl-CoA-bd_prot_sf"/>
</dbReference>
<dbReference type="InterPro" id="IPR035963">
    <property type="entry name" value="FERM_2"/>
</dbReference>
<reference evidence="4" key="1">
    <citation type="journal article" date="2019" name="PeerJ">
        <title>Genes of the pig, Sus scrofa, reconstructed with EvidentialGene.</title>
        <authorList>
            <person name="Gilbert D.G."/>
        </authorList>
    </citation>
    <scope>NUCLEOTIDE SEQUENCE</scope>
</reference>
<dbReference type="ExpressionAtlas" id="A0A287AYQ7">
    <property type="expression patterns" value="baseline and differential"/>
</dbReference>
<dbReference type="Pfam" id="PF00621">
    <property type="entry name" value="RhoGEF"/>
    <property type="match status" value="1"/>
</dbReference>
<sequence>MGELEGTYRVLQTPGARLGGQAPVGVSTLEPGQSPAAAAARLQVRVELLDGTVEAFAVEPKCTGQTLLTQVWKRLNLIECDYFGLEFQTLQSRWVWLEPVKPIVRQVRRPKSAALRLAVKFFPPDPGQLQEEHTRYLFALQLKRDLLEERLTCTDATAALLASHLLQSEIGDYDETLDREHLRAHEYLPGQERALERVLQLHRQHVGQTPAESDFQVLEIARKLEMYGLRFHAAADREGAGISLAVSHMGVLVFQSTTKINTFNWSRVRKLSFKRKRFLIKLHPEVHGPYQDTLEFLFSSRDECKRFWKICVEHHTFFRLCDQPKPRAKAVLFTRGSSFRYSGRTQRQLADLVKAGGAKRVPYERRHSKMRAPLRTPTADAPRPSISFTEGLRTPASPPSSDASPPAPPSLLGFQDGFPREPRAPDARWPAAERSGRAGDASRAQPPRLPALQPCQGPSEESPQPPPSTQESPLGPAEQGSTPLLSPAPRVTRMDHKGAPADEAYFIAEEILATERTYLKDLEVITVWFRRAVAEEDAMPADLTALLFSSVDPIYAFHRGFLHQVEQRLALWKVSAGAPAGGHRRIGDVLLRNMLQLTALTHHFQRLDEVLAGLDTASRRLRRLDALCRNFELQKVCYLPLNAFLLKPLQRLGHYRRLLGRLCECPDPRDRGDPDRDQDRADCRDALQVITEVTATLQHSLLRLENLQKLMELQRDLVGVENLVSPGREFIREGCLRKLTKKGLQQRMFLLFSDMLLYTSRGASGTSRFRTRGLLPLRGMLLIVLDPPVEELGEWPVPHCFTIFAAQKTIVVAASSRLEKEKWMQDLNTAIEAAKSSGDTAPAPTDSVLCALPHGSSEEVPLEQESEGGCSAQGSLDGQGQRRATTTVHVCWHRSTSVSRADRSAAVENQLSGYLLRKFKNSSGWQRLWVVVANFCLFFYKTHQDDYPLASLPLLGYRVSVPREADGVHKEHVFKLQFKSHVYFFRAESRYTFRRWMEVIERASSSAGRAGAAEGAA</sequence>
<dbReference type="PROSITE" id="PS50003">
    <property type="entry name" value="PH_DOMAIN"/>
    <property type="match status" value="2"/>
</dbReference>
<dbReference type="SUPFAM" id="SSF48065">
    <property type="entry name" value="DBL homology domain (DH-domain)"/>
    <property type="match status" value="1"/>
</dbReference>
<dbReference type="InterPro" id="IPR018980">
    <property type="entry name" value="FERM_PH-like_C"/>
</dbReference>
<dbReference type="Pfam" id="PF08736">
    <property type="entry name" value="FA"/>
    <property type="match status" value="1"/>
</dbReference>
<dbReference type="SMART" id="SM00325">
    <property type="entry name" value="RhoGEF"/>
    <property type="match status" value="1"/>
</dbReference>
<dbReference type="FunFam" id="2.30.29.30:FF:000002">
    <property type="entry name" value="Band 4.1-like protein 5 isoform 1"/>
    <property type="match status" value="1"/>
</dbReference>
<dbReference type="InterPro" id="IPR011993">
    <property type="entry name" value="PH-like_dom_sf"/>
</dbReference>
<dbReference type="InterPro" id="IPR014847">
    <property type="entry name" value="FA"/>
</dbReference>
<dbReference type="Pfam" id="PF00373">
    <property type="entry name" value="FERM_M"/>
    <property type="match status" value="1"/>
</dbReference>
<dbReference type="SUPFAM" id="SSF50729">
    <property type="entry name" value="PH domain-like"/>
    <property type="match status" value="3"/>
</dbReference>
<dbReference type="GO" id="GO:0005085">
    <property type="term" value="F:guanyl-nucleotide exchange factor activity"/>
    <property type="evidence" value="ECO:0007669"/>
    <property type="project" value="UniProtKB-KW"/>
</dbReference>
<evidence type="ECO:0000313" key="4">
    <source>
        <dbReference type="EMBL" id="HDA89654.1"/>
    </source>
</evidence>
<name>A0A287AYQ7_PIG</name>
<dbReference type="PROSITE" id="PS50010">
    <property type="entry name" value="DH_2"/>
    <property type="match status" value="1"/>
</dbReference>
<dbReference type="InterPro" id="IPR019749">
    <property type="entry name" value="Band_41_domain"/>
</dbReference>
<feature type="region of interest" description="Disordered" evidence="3">
    <location>
        <begin position="360"/>
        <end position="495"/>
    </location>
</feature>
<dbReference type="SUPFAM" id="SSF54236">
    <property type="entry name" value="Ubiquitin-like"/>
    <property type="match status" value="1"/>
</dbReference>
<dbReference type="PRINTS" id="PR00661">
    <property type="entry name" value="ERMFAMILY"/>
</dbReference>
<dbReference type="InterPro" id="IPR029071">
    <property type="entry name" value="Ubiquitin-like_domsf"/>
</dbReference>
<dbReference type="Pfam" id="PF09380">
    <property type="entry name" value="FERM_C"/>
    <property type="match status" value="1"/>
</dbReference>
<gene>
    <name evidence="5" type="primary">FARP2</name>
</gene>
<dbReference type="InterPro" id="IPR000798">
    <property type="entry name" value="Ez/rad/moesin-like"/>
</dbReference>
<dbReference type="GO" id="GO:0008092">
    <property type="term" value="F:cytoskeletal protein binding"/>
    <property type="evidence" value="ECO:0007669"/>
    <property type="project" value="InterPro"/>
</dbReference>
<dbReference type="InterPro" id="IPR019748">
    <property type="entry name" value="FERM_central"/>
</dbReference>
<dbReference type="CDD" id="cd00160">
    <property type="entry name" value="RhoGEF"/>
    <property type="match status" value="1"/>
</dbReference>
<dbReference type="SUPFAM" id="SSF47031">
    <property type="entry name" value="Second domain of FERM"/>
    <property type="match status" value="1"/>
</dbReference>
<dbReference type="InterPro" id="IPR019747">
    <property type="entry name" value="FERM_CS"/>
</dbReference>
<dbReference type="PROSITE" id="PS50057">
    <property type="entry name" value="FERM_3"/>
    <property type="match status" value="1"/>
</dbReference>
<dbReference type="SMART" id="SM00233">
    <property type="entry name" value="PH"/>
    <property type="match status" value="2"/>
</dbReference>
<dbReference type="Gene3D" id="1.20.80.10">
    <property type="match status" value="1"/>
</dbReference>
<dbReference type="CDD" id="cd13235">
    <property type="entry name" value="PH2_FARP1-like"/>
    <property type="match status" value="1"/>
</dbReference>
<feature type="compositionally biased region" description="Low complexity" evidence="3">
    <location>
        <begin position="453"/>
        <end position="462"/>
    </location>
</feature>
<dbReference type="OMA" id="PKQNLCF"/>
<evidence type="ECO:0000256" key="3">
    <source>
        <dbReference type="SAM" id="MobiDB-lite"/>
    </source>
</evidence>
<dbReference type="PRINTS" id="PR00935">
    <property type="entry name" value="BAND41"/>
</dbReference>
<dbReference type="InterPro" id="IPR000219">
    <property type="entry name" value="DH_dom"/>
</dbReference>
<dbReference type="PANTHER" id="PTHR45858:SF4">
    <property type="entry name" value="FERM, ARHGEF AND PLECKSTRIN DOMAIN-CONTAINING PROTEIN 2"/>
    <property type="match status" value="1"/>
</dbReference>
<dbReference type="SMART" id="SM01195">
    <property type="entry name" value="FA"/>
    <property type="match status" value="1"/>
</dbReference>
<keyword evidence="2" id="KW-0677">Repeat</keyword>
<dbReference type="CDD" id="cd01220">
    <property type="entry name" value="PH1_FARP1-like"/>
    <property type="match status" value="1"/>
</dbReference>
<dbReference type="Pfam" id="PF00169">
    <property type="entry name" value="PH"/>
    <property type="match status" value="2"/>
</dbReference>
<dbReference type="PROSITE" id="PS00660">
    <property type="entry name" value="FERM_1"/>
    <property type="match status" value="1"/>
</dbReference>
<dbReference type="InterPro" id="IPR041788">
    <property type="entry name" value="FARP1/FARP2/FRMD7_FERM_C"/>
</dbReference>
<dbReference type="EMBL" id="DQIR01134178">
    <property type="protein sequence ID" value="HDA89654.1"/>
    <property type="molecule type" value="Transcribed_RNA"/>
</dbReference>
<dbReference type="SMART" id="SM01196">
    <property type="entry name" value="FERM_C"/>
    <property type="match status" value="1"/>
</dbReference>
<dbReference type="InterPro" id="IPR018979">
    <property type="entry name" value="FERM_N"/>
</dbReference>